<keyword evidence="2" id="KW-0677">Repeat</keyword>
<dbReference type="InterPro" id="IPR015943">
    <property type="entry name" value="WD40/YVTN_repeat-like_dom_sf"/>
</dbReference>
<evidence type="ECO:0000313" key="4">
    <source>
        <dbReference type="EMBL" id="OCH96515.1"/>
    </source>
</evidence>
<accession>A0A8E2J7H2</accession>
<dbReference type="PROSITE" id="PS00678">
    <property type="entry name" value="WD_REPEATS_1"/>
    <property type="match status" value="1"/>
</dbReference>
<dbReference type="Gene3D" id="2.130.10.10">
    <property type="entry name" value="YVTN repeat-like/Quinoprotein amine dehydrogenase"/>
    <property type="match status" value="1"/>
</dbReference>
<evidence type="ECO:0000256" key="2">
    <source>
        <dbReference type="ARBA" id="ARBA00022737"/>
    </source>
</evidence>
<name>A0A8E2J7H2_9APHY</name>
<keyword evidence="5" id="KW-1185">Reference proteome</keyword>
<dbReference type="InterPro" id="IPR019775">
    <property type="entry name" value="WD40_repeat_CS"/>
</dbReference>
<keyword evidence="1 3" id="KW-0853">WD repeat</keyword>
<proteinExistence type="predicted"/>
<sequence>MISVVYFHRADMSLHGNWHVAADSDEHYIADLTWGTGPSENLLFASTASSDENDHRGHHKAFDFAKMQPCLTFDLKVVGEKLTTDTKGERLAIVAREPDCHLLHQYDVRRRRQRPTSSIRIDASGMLGDAGKPTETNRIVYSPDGLHLALAFANNTAHVYDSRYLRSEPLHFLEHEGEEKENTYGIVEAQWTEEVGLVTGGADGCVRLWDVRRSSEDLRNGRVIAQRDNDIGHFSLGDTAKGEHTLVRGMLWACYYV</sequence>
<dbReference type="EMBL" id="KV722330">
    <property type="protein sequence ID" value="OCH96515.1"/>
    <property type="molecule type" value="Genomic_DNA"/>
</dbReference>
<evidence type="ECO:0000256" key="3">
    <source>
        <dbReference type="PROSITE-ProRule" id="PRU00221"/>
    </source>
</evidence>
<dbReference type="OrthoDB" id="10248252at2759"/>
<gene>
    <name evidence="4" type="ORF">OBBRIDRAFT_7642</name>
</gene>
<evidence type="ECO:0000256" key="1">
    <source>
        <dbReference type="ARBA" id="ARBA00022574"/>
    </source>
</evidence>
<dbReference type="InterPro" id="IPR001680">
    <property type="entry name" value="WD40_rpt"/>
</dbReference>
<protein>
    <recommendedName>
        <fullName evidence="6">WD40 repeat-like protein</fullName>
    </recommendedName>
</protein>
<evidence type="ECO:0008006" key="6">
    <source>
        <dbReference type="Google" id="ProtNLM"/>
    </source>
</evidence>
<dbReference type="Proteomes" id="UP000250043">
    <property type="component" value="Unassembled WGS sequence"/>
</dbReference>
<dbReference type="SUPFAM" id="SSF101908">
    <property type="entry name" value="Putative isomerase YbhE"/>
    <property type="match status" value="1"/>
</dbReference>
<reference evidence="4 5" key="1">
    <citation type="submission" date="2016-07" db="EMBL/GenBank/DDBJ databases">
        <title>Draft genome of the white-rot fungus Obba rivulosa 3A-2.</title>
        <authorList>
            <consortium name="DOE Joint Genome Institute"/>
            <person name="Miettinen O."/>
            <person name="Riley R."/>
            <person name="Acob R."/>
            <person name="Barry K."/>
            <person name="Cullen D."/>
            <person name="De Vries R."/>
            <person name="Hainaut M."/>
            <person name="Hatakka A."/>
            <person name="Henrissat B."/>
            <person name="Hilden K."/>
            <person name="Kuo R."/>
            <person name="Labutti K."/>
            <person name="Lipzen A."/>
            <person name="Makela M.R."/>
            <person name="Sandor L."/>
            <person name="Spatafora J.W."/>
            <person name="Grigoriev I.V."/>
            <person name="Hibbett D.S."/>
        </authorList>
    </citation>
    <scope>NUCLEOTIDE SEQUENCE [LARGE SCALE GENOMIC DNA]</scope>
    <source>
        <strain evidence="4 5">3A-2</strain>
    </source>
</reference>
<dbReference type="AlphaFoldDB" id="A0A8E2J7H2"/>
<evidence type="ECO:0000313" key="5">
    <source>
        <dbReference type="Proteomes" id="UP000250043"/>
    </source>
</evidence>
<feature type="repeat" description="WD" evidence="3">
    <location>
        <begin position="197"/>
        <end position="219"/>
    </location>
</feature>
<organism evidence="4 5">
    <name type="scientific">Obba rivulosa</name>
    <dbReference type="NCBI Taxonomy" id="1052685"/>
    <lineage>
        <taxon>Eukaryota</taxon>
        <taxon>Fungi</taxon>
        <taxon>Dikarya</taxon>
        <taxon>Basidiomycota</taxon>
        <taxon>Agaricomycotina</taxon>
        <taxon>Agaricomycetes</taxon>
        <taxon>Polyporales</taxon>
        <taxon>Gelatoporiaceae</taxon>
        <taxon>Obba</taxon>
    </lineage>
</organism>
<dbReference type="PROSITE" id="PS50082">
    <property type="entry name" value="WD_REPEATS_2"/>
    <property type="match status" value="1"/>
</dbReference>